<dbReference type="KEGG" id="psoj:PHYSODRAFT_264483"/>
<proteinExistence type="predicted"/>
<feature type="compositionally biased region" description="Basic and acidic residues" evidence="2">
    <location>
        <begin position="138"/>
        <end position="156"/>
    </location>
</feature>
<feature type="compositionally biased region" description="Low complexity" evidence="2">
    <location>
        <begin position="11"/>
        <end position="22"/>
    </location>
</feature>
<feature type="region of interest" description="Disordered" evidence="2">
    <location>
        <begin position="430"/>
        <end position="514"/>
    </location>
</feature>
<dbReference type="InParanoid" id="G4Z3N5"/>
<sequence>MAMLMAKRSQAAESEGTAGGAARQAPMTRSKKAAKATDKPATKRTSAPTDKPANAAKTTPATGNAKQKRKKGEGPDTSPSLRKQRKTAKKTGEGSNGTTRELGAASASEDEATARDEETTPLVPKHAHRSTCLALQKKTADEKGEHRQGPRRKAGDFYKMADYQKRVWAEKYTAARNSGNDLDYEALSKLTQFKAFKNNPEELQRHEPALLKEFYEVYLADQALKADAHSQTAGSGSSKRSQRGGAEHLAIEQCDIQAAQQLAAARNQASLASDQAPGPPISQTPVAAQEEGAPARSLQTHPFRGEYANFELSVSQALQQFREKLEEEQARSRKLEEQLAAAEIELTELRNFDLPDDNLTIALTKELRNSILQLAEEKAISSGLRNKLAHVETELNLSKQSVTTHADNLLKAQASQLQDVHENMNNLTREVDERKKKLEDRENEVATREKNMENEEEELQVKAEELQSHEAKLKEEGRRLQNVTHRLQREREQLDADKKKREKPSREKQQGGRISLRQAKILNEMKRQTRLLDEQFKNNGCPAAFKELEANRNRIEEEMAAMQAERDGVRTQLESMKAALEAVKTENSGLQDTIARLELYLSMFKYSAVTKEAIGEFTEWNAEIRNGNTSTMQKKRDFILDKMKEAFGSKTADAEEFKVLAVEFWEKRNELVHDKTWTVIHSMDHGRYAYVCTEIMEALGLLEKTINP</sequence>
<feature type="region of interest" description="Disordered" evidence="2">
    <location>
        <begin position="1"/>
        <end position="157"/>
    </location>
</feature>
<dbReference type="Proteomes" id="UP000002640">
    <property type="component" value="Unassembled WGS sequence"/>
</dbReference>
<dbReference type="RefSeq" id="XP_009522821.1">
    <property type="nucleotide sequence ID" value="XM_009524526.1"/>
</dbReference>
<feature type="coiled-coil region" evidence="1">
    <location>
        <begin position="545"/>
        <end position="593"/>
    </location>
</feature>
<keyword evidence="1" id="KW-0175">Coiled coil</keyword>
<feature type="region of interest" description="Disordered" evidence="2">
    <location>
        <begin position="268"/>
        <end position="293"/>
    </location>
</feature>
<dbReference type="EMBL" id="JH159153">
    <property type="protein sequence ID" value="EGZ20104.1"/>
    <property type="molecule type" value="Genomic_DNA"/>
</dbReference>
<feature type="coiled-coil region" evidence="1">
    <location>
        <begin position="318"/>
        <end position="352"/>
    </location>
</feature>
<dbReference type="GeneID" id="20639612"/>
<evidence type="ECO:0000256" key="1">
    <source>
        <dbReference type="SAM" id="Coils"/>
    </source>
</evidence>
<dbReference type="SMR" id="G4Z3N5"/>
<accession>G4Z3N5</accession>
<feature type="compositionally biased region" description="Basic and acidic residues" evidence="2">
    <location>
        <begin position="430"/>
        <end position="479"/>
    </location>
</feature>
<protein>
    <submittedName>
        <fullName evidence="3">Uncharacterized protein</fullName>
    </submittedName>
</protein>
<dbReference type="AlphaFoldDB" id="G4Z3N5"/>
<feature type="compositionally biased region" description="Low complexity" evidence="2">
    <location>
        <begin position="43"/>
        <end position="65"/>
    </location>
</feature>
<evidence type="ECO:0000313" key="3">
    <source>
        <dbReference type="EMBL" id="EGZ20104.1"/>
    </source>
</evidence>
<name>G4Z3N5_PHYSP</name>
<organism evidence="3 4">
    <name type="scientific">Phytophthora sojae (strain P6497)</name>
    <name type="common">Soybean stem and root rot agent</name>
    <name type="synonym">Phytophthora megasperma f. sp. glycines</name>
    <dbReference type="NCBI Taxonomy" id="1094619"/>
    <lineage>
        <taxon>Eukaryota</taxon>
        <taxon>Sar</taxon>
        <taxon>Stramenopiles</taxon>
        <taxon>Oomycota</taxon>
        <taxon>Peronosporomycetes</taxon>
        <taxon>Peronosporales</taxon>
        <taxon>Peronosporaceae</taxon>
        <taxon>Phytophthora</taxon>
    </lineage>
</organism>
<gene>
    <name evidence="3" type="ORF">PHYSODRAFT_264483</name>
</gene>
<evidence type="ECO:0000256" key="2">
    <source>
        <dbReference type="SAM" id="MobiDB-lite"/>
    </source>
</evidence>
<feature type="compositionally biased region" description="Basic and acidic residues" evidence="2">
    <location>
        <begin position="487"/>
        <end position="510"/>
    </location>
</feature>
<evidence type="ECO:0000313" key="4">
    <source>
        <dbReference type="Proteomes" id="UP000002640"/>
    </source>
</evidence>
<reference evidence="3 4" key="1">
    <citation type="journal article" date="2006" name="Science">
        <title>Phytophthora genome sequences uncover evolutionary origins and mechanisms of pathogenesis.</title>
        <authorList>
            <person name="Tyler B.M."/>
            <person name="Tripathy S."/>
            <person name="Zhang X."/>
            <person name="Dehal P."/>
            <person name="Jiang R.H."/>
            <person name="Aerts A."/>
            <person name="Arredondo F.D."/>
            <person name="Baxter L."/>
            <person name="Bensasson D."/>
            <person name="Beynon J.L."/>
            <person name="Chapman J."/>
            <person name="Damasceno C.M."/>
            <person name="Dorrance A.E."/>
            <person name="Dou D."/>
            <person name="Dickerman A.W."/>
            <person name="Dubchak I.L."/>
            <person name="Garbelotto M."/>
            <person name="Gijzen M."/>
            <person name="Gordon S.G."/>
            <person name="Govers F."/>
            <person name="Grunwald N.J."/>
            <person name="Huang W."/>
            <person name="Ivors K.L."/>
            <person name="Jones R.W."/>
            <person name="Kamoun S."/>
            <person name="Krampis K."/>
            <person name="Lamour K.H."/>
            <person name="Lee M.K."/>
            <person name="McDonald W.H."/>
            <person name="Medina M."/>
            <person name="Meijer H.J."/>
            <person name="Nordberg E.K."/>
            <person name="Maclean D.J."/>
            <person name="Ospina-Giraldo M.D."/>
            <person name="Morris P.F."/>
            <person name="Phuntumart V."/>
            <person name="Putnam N.H."/>
            <person name="Rash S."/>
            <person name="Rose J.K."/>
            <person name="Sakihama Y."/>
            <person name="Salamov A.A."/>
            <person name="Savidor A."/>
            <person name="Scheuring C.F."/>
            <person name="Smith B.M."/>
            <person name="Sobral B.W."/>
            <person name="Terry A."/>
            <person name="Torto-Alalibo T.A."/>
            <person name="Win J."/>
            <person name="Xu Z."/>
            <person name="Zhang H."/>
            <person name="Grigoriev I.V."/>
            <person name="Rokhsar D.S."/>
            <person name="Boore J.L."/>
        </authorList>
    </citation>
    <scope>NUCLEOTIDE SEQUENCE [LARGE SCALE GENOMIC DNA]</scope>
    <source>
        <strain evidence="3 4">P6497</strain>
    </source>
</reference>
<keyword evidence="4" id="KW-1185">Reference proteome</keyword>